<reference evidence="1 2" key="1">
    <citation type="journal article" date="2018" name="Environ. Microbiol.">
        <title>Novel energy conservation strategies and behaviour of Pelotomaculum schinkii driving syntrophic propionate catabolism.</title>
        <authorList>
            <person name="Hidalgo-Ahumada C.A.P."/>
            <person name="Nobu M.K."/>
            <person name="Narihiro T."/>
            <person name="Tamaki H."/>
            <person name="Liu W.T."/>
            <person name="Kamagata Y."/>
            <person name="Stams A.J.M."/>
            <person name="Imachi H."/>
            <person name="Sousa D.Z."/>
        </authorList>
    </citation>
    <scope>NUCLEOTIDE SEQUENCE [LARGE SCALE GENOMIC DNA]</scope>
    <source>
        <strain evidence="1 2">HH</strain>
    </source>
</reference>
<evidence type="ECO:0000313" key="2">
    <source>
        <dbReference type="Proteomes" id="UP000298324"/>
    </source>
</evidence>
<dbReference type="Proteomes" id="UP000298324">
    <property type="component" value="Unassembled WGS sequence"/>
</dbReference>
<dbReference type="RefSeq" id="WP_134218454.1">
    <property type="nucleotide sequence ID" value="NZ_QFGA01000001.1"/>
</dbReference>
<dbReference type="AlphaFoldDB" id="A0A4Y7RE01"/>
<gene>
    <name evidence="1" type="ORF">Psch_00466</name>
</gene>
<sequence>MIKVEISEDARDYILKTSDTITVDLVIMSGCFGATNEPLVSIGEPSVLENYDEVIADGIKVYFFKGAVSAPDGIRIYLEGNRLVYQSLQIEGLIYEFTPLPS</sequence>
<dbReference type="EMBL" id="QFGA01000001">
    <property type="protein sequence ID" value="TEB06932.1"/>
    <property type="molecule type" value="Genomic_DNA"/>
</dbReference>
<comment type="caution">
    <text evidence="1">The sequence shown here is derived from an EMBL/GenBank/DDBJ whole genome shotgun (WGS) entry which is preliminary data.</text>
</comment>
<keyword evidence="2" id="KW-1185">Reference proteome</keyword>
<protein>
    <recommendedName>
        <fullName evidence="3">FeS cluster biogenesis domain-containing protein</fullName>
    </recommendedName>
</protein>
<dbReference type="InterPro" id="IPR049744">
    <property type="entry name" value="CC/Se_fam"/>
</dbReference>
<dbReference type="NCBIfam" id="NF041239">
    <property type="entry name" value="Moor_selen_rel"/>
    <property type="match status" value="1"/>
</dbReference>
<evidence type="ECO:0008006" key="3">
    <source>
        <dbReference type="Google" id="ProtNLM"/>
    </source>
</evidence>
<accession>A0A4Y7RE01</accession>
<proteinExistence type="predicted"/>
<organism evidence="1 2">
    <name type="scientific">Pelotomaculum schinkii</name>
    <dbReference type="NCBI Taxonomy" id="78350"/>
    <lineage>
        <taxon>Bacteria</taxon>
        <taxon>Bacillati</taxon>
        <taxon>Bacillota</taxon>
        <taxon>Clostridia</taxon>
        <taxon>Eubacteriales</taxon>
        <taxon>Desulfotomaculaceae</taxon>
        <taxon>Pelotomaculum</taxon>
    </lineage>
</organism>
<evidence type="ECO:0000313" key="1">
    <source>
        <dbReference type="EMBL" id="TEB06932.1"/>
    </source>
</evidence>
<name>A0A4Y7RE01_9FIRM</name>